<feature type="domain" description="Glycoside hydrolase family 2 immunoglobulin-like beta-sandwich" evidence="9">
    <location>
        <begin position="234"/>
        <end position="304"/>
    </location>
</feature>
<dbReference type="EC" id="3.2.1.25" evidence="3"/>
<protein>
    <recommendedName>
        <fullName evidence="7">Beta-mannosidase B</fullName>
        <ecNumber evidence="3">3.2.1.25</ecNumber>
    </recommendedName>
    <alternativeName>
        <fullName evidence="8">Mannanase B</fullName>
    </alternativeName>
</protein>
<dbReference type="SUPFAM" id="SSF51445">
    <property type="entry name" value="(Trans)glycosidases"/>
    <property type="match status" value="1"/>
</dbReference>
<evidence type="ECO:0000313" key="13">
    <source>
        <dbReference type="Proteomes" id="UP000193986"/>
    </source>
</evidence>
<evidence type="ECO:0000259" key="9">
    <source>
        <dbReference type="Pfam" id="PF00703"/>
    </source>
</evidence>
<accession>A0A1Y2AJ12</accession>
<proteinExistence type="inferred from homology"/>
<dbReference type="InterPro" id="IPR006102">
    <property type="entry name" value="Ig-like_GH2"/>
</dbReference>
<name>A0A1Y2AJ12_9TREE</name>
<dbReference type="GO" id="GO:0005975">
    <property type="term" value="P:carbohydrate metabolic process"/>
    <property type="evidence" value="ECO:0007669"/>
    <property type="project" value="InterPro"/>
</dbReference>
<feature type="domain" description="Mannosidase Ig/CBM-like" evidence="10">
    <location>
        <begin position="685"/>
        <end position="777"/>
    </location>
</feature>
<dbReference type="InterPro" id="IPR050887">
    <property type="entry name" value="Beta-mannosidase_GH2"/>
</dbReference>
<dbReference type="PANTHER" id="PTHR43730">
    <property type="entry name" value="BETA-MANNOSIDASE"/>
    <property type="match status" value="1"/>
</dbReference>
<keyword evidence="4 12" id="KW-0378">Hydrolase</keyword>
<evidence type="ECO:0000256" key="3">
    <source>
        <dbReference type="ARBA" id="ARBA00012754"/>
    </source>
</evidence>
<feature type="domain" description="Beta-mannosidase-like galactose-binding" evidence="11">
    <location>
        <begin position="22"/>
        <end position="184"/>
    </location>
</feature>
<dbReference type="Gene3D" id="3.20.20.80">
    <property type="entry name" value="Glycosidases"/>
    <property type="match status" value="1"/>
</dbReference>
<dbReference type="Gene3D" id="2.60.120.260">
    <property type="entry name" value="Galactose-binding domain-like"/>
    <property type="match status" value="1"/>
</dbReference>
<dbReference type="InterPro" id="IPR008979">
    <property type="entry name" value="Galactose-bd-like_sf"/>
</dbReference>
<keyword evidence="13" id="KW-1185">Reference proteome</keyword>
<dbReference type="Pfam" id="PF17786">
    <property type="entry name" value="Mannosidase_ig"/>
    <property type="match status" value="1"/>
</dbReference>
<evidence type="ECO:0000259" key="11">
    <source>
        <dbReference type="Pfam" id="PF22666"/>
    </source>
</evidence>
<dbReference type="AlphaFoldDB" id="A0A1Y2AJ12"/>
<evidence type="ECO:0000256" key="1">
    <source>
        <dbReference type="ARBA" id="ARBA00000829"/>
    </source>
</evidence>
<gene>
    <name evidence="12" type="ORF">BCR39DRAFT_562407</name>
</gene>
<evidence type="ECO:0000313" key="12">
    <source>
        <dbReference type="EMBL" id="ORY22177.1"/>
    </source>
</evidence>
<dbReference type="InterPro" id="IPR041447">
    <property type="entry name" value="Mannosidase_ig"/>
</dbReference>
<sequence>MTTSTLLSHDWFFTQVPSKGSDASEDWLPCSVPTDVHSELIKANKIRHPYKDLAEWESQWIPLSDWIFKTTFHVTASQLSEGNLDLVFEGLDTFCDISLNGQMIAKTDNMFISHRINVRHAIREGPNELALYFHAPKRTAHAIQEANGGKLPFFNGSSERAYARKAQYHWGWDWGPVIICVGPWLPVTLEHYTYRLDEVCINANVIEPGFTISTLSAMASIDPKCPSTKAGHCMQYTLKTRDGHIVKQAKKKVNQGVDWQFQPDEVGLWYPRGYGEQSLYILETALTDENDRVLASDVQRVGFRHVALIQEPLIDQPGSSFVFQINGIRIFCGGSNWIPGDNFLTQMAPETYRSWVELMVKGNQNMLRIWGGGIYESPALYNACDELGVLVWQDFMFGCAVYPSYTEMNRNIKSEAEAVIRRLRQHPSIVLYAGNNEDYQVAENFGVVDYNDNSGDYMGTKFPARHIYENLLPEVVSRLCNVEYVRSSPYGGENSYDTTVGDSHQWNVWHGTQEPYTNWDKLICRFVSEFGMQGYPDRRTVAEWTDDKEQLFPQSRISVNHNKAGGFERRIELYLMENYRHAQDMASYIYYTQVMQAECISMAYRLWRREWKGPNRQYCAGALVWQLNDCWPCVSWAICDYRMRPKPAFFAMSRELQTYTIGVKRELITDPHDDPLQYGRIHEIMELWGCNSSLDAKRVTAKINVYTLEGDILHSRDFPVELAPNVTTEIWKDDIPGQIVRSHEGSSPKVLIVQALLLDESGVIIHRHASWPHPFKYIVFPEPDLKIDVDQDEVRLSCSKPVKSVVLDVKGDDDYEWTDQDVDLFPNDPQTIVVKGLNGREVTARYLGDGSA</sequence>
<evidence type="ECO:0000256" key="7">
    <source>
        <dbReference type="ARBA" id="ARBA00041069"/>
    </source>
</evidence>
<dbReference type="PANTHER" id="PTHR43730:SF1">
    <property type="entry name" value="BETA-MANNOSIDASE"/>
    <property type="match status" value="1"/>
</dbReference>
<comment type="caution">
    <text evidence="12">The sequence shown here is derived from an EMBL/GenBank/DDBJ whole genome shotgun (WGS) entry which is preliminary data.</text>
</comment>
<dbReference type="Pfam" id="PF00703">
    <property type="entry name" value="Glyco_hydro_2"/>
    <property type="match status" value="1"/>
</dbReference>
<evidence type="ECO:0000256" key="4">
    <source>
        <dbReference type="ARBA" id="ARBA00022801"/>
    </source>
</evidence>
<dbReference type="InterPro" id="IPR054593">
    <property type="entry name" value="Beta-mannosidase-like_N2"/>
</dbReference>
<dbReference type="InterPro" id="IPR017853">
    <property type="entry name" value="GH"/>
</dbReference>
<comment type="similarity">
    <text evidence="6">Belongs to the glycosyl hydrolase 2 family. Beta-mannosidase B subfamily.</text>
</comment>
<keyword evidence="5" id="KW-0326">Glycosidase</keyword>
<dbReference type="STRING" id="71784.A0A1Y2AJ12"/>
<evidence type="ECO:0000259" key="10">
    <source>
        <dbReference type="Pfam" id="PF17786"/>
    </source>
</evidence>
<dbReference type="EMBL" id="MCFC01000097">
    <property type="protein sequence ID" value="ORY22177.1"/>
    <property type="molecule type" value="Genomic_DNA"/>
</dbReference>
<evidence type="ECO:0000256" key="8">
    <source>
        <dbReference type="ARBA" id="ARBA00041614"/>
    </source>
</evidence>
<dbReference type="InParanoid" id="A0A1Y2AJ12"/>
<reference evidence="12 13" key="1">
    <citation type="submission" date="2016-07" db="EMBL/GenBank/DDBJ databases">
        <title>Pervasive Adenine N6-methylation of Active Genes in Fungi.</title>
        <authorList>
            <consortium name="DOE Joint Genome Institute"/>
            <person name="Mondo S.J."/>
            <person name="Dannebaum R.O."/>
            <person name="Kuo R.C."/>
            <person name="Labutti K."/>
            <person name="Haridas S."/>
            <person name="Kuo A."/>
            <person name="Salamov A."/>
            <person name="Ahrendt S.R."/>
            <person name="Lipzen A."/>
            <person name="Sullivan W."/>
            <person name="Andreopoulos W.B."/>
            <person name="Clum A."/>
            <person name="Lindquist E."/>
            <person name="Daum C."/>
            <person name="Ramamoorthy G.K."/>
            <person name="Gryganskyi A."/>
            <person name="Culley D."/>
            <person name="Magnuson J.K."/>
            <person name="James T.Y."/>
            <person name="O'Malley M.A."/>
            <person name="Stajich J.E."/>
            <person name="Spatafora J.W."/>
            <person name="Visel A."/>
            <person name="Grigoriev I.V."/>
        </authorList>
    </citation>
    <scope>NUCLEOTIDE SEQUENCE [LARGE SCALE GENOMIC DNA]</scope>
    <source>
        <strain evidence="12 13">68-887.2</strain>
    </source>
</reference>
<dbReference type="InterPro" id="IPR036156">
    <property type="entry name" value="Beta-gal/glucu_dom_sf"/>
</dbReference>
<comment type="catalytic activity">
    <reaction evidence="1">
        <text>Hydrolysis of terminal, non-reducing beta-D-mannose residues in beta-D-mannosides.</text>
        <dbReference type="EC" id="3.2.1.25"/>
    </reaction>
</comment>
<dbReference type="GO" id="GO:0004567">
    <property type="term" value="F:beta-mannosidase activity"/>
    <property type="evidence" value="ECO:0007669"/>
    <property type="project" value="UniProtKB-EC"/>
</dbReference>
<dbReference type="Gene3D" id="2.60.40.10">
    <property type="entry name" value="Immunoglobulins"/>
    <property type="match status" value="1"/>
</dbReference>
<evidence type="ECO:0000256" key="6">
    <source>
        <dbReference type="ARBA" id="ARBA00038429"/>
    </source>
</evidence>
<evidence type="ECO:0000256" key="2">
    <source>
        <dbReference type="ARBA" id="ARBA00004740"/>
    </source>
</evidence>
<organism evidence="12 13">
    <name type="scientific">Naematelia encephala</name>
    <dbReference type="NCBI Taxonomy" id="71784"/>
    <lineage>
        <taxon>Eukaryota</taxon>
        <taxon>Fungi</taxon>
        <taxon>Dikarya</taxon>
        <taxon>Basidiomycota</taxon>
        <taxon>Agaricomycotina</taxon>
        <taxon>Tremellomycetes</taxon>
        <taxon>Tremellales</taxon>
        <taxon>Naemateliaceae</taxon>
        <taxon>Naematelia</taxon>
    </lineage>
</organism>
<dbReference type="OrthoDB" id="2866996at2759"/>
<dbReference type="SUPFAM" id="SSF49785">
    <property type="entry name" value="Galactose-binding domain-like"/>
    <property type="match status" value="1"/>
</dbReference>
<dbReference type="Proteomes" id="UP000193986">
    <property type="component" value="Unassembled WGS sequence"/>
</dbReference>
<dbReference type="Pfam" id="PF22666">
    <property type="entry name" value="Glyco_hydro_2_N2"/>
    <property type="match status" value="1"/>
</dbReference>
<dbReference type="GO" id="GO:0006516">
    <property type="term" value="P:glycoprotein catabolic process"/>
    <property type="evidence" value="ECO:0007669"/>
    <property type="project" value="TreeGrafter"/>
</dbReference>
<evidence type="ECO:0000256" key="5">
    <source>
        <dbReference type="ARBA" id="ARBA00023295"/>
    </source>
</evidence>
<dbReference type="FunFam" id="3.20.20.80:FF:000050">
    <property type="entry name" value="Beta-mannosidase B"/>
    <property type="match status" value="1"/>
</dbReference>
<comment type="pathway">
    <text evidence="2">Glycan metabolism; N-glycan degradation.</text>
</comment>
<dbReference type="InterPro" id="IPR013783">
    <property type="entry name" value="Ig-like_fold"/>
</dbReference>
<dbReference type="SUPFAM" id="SSF49303">
    <property type="entry name" value="beta-Galactosidase/glucuronidase domain"/>
    <property type="match status" value="2"/>
</dbReference>